<accession>A0A6L5A2F8</accession>
<reference evidence="1" key="2">
    <citation type="submission" date="2019-12" db="EMBL/GenBank/DDBJ databases">
        <title>SpeciesPrimer: A bioinformatics pipeline dedicated to the design of qPCR primers for the quantification of bacterial species.</title>
        <authorList>
            <person name="Dreier M."/>
            <person name="Berthoud H."/>
            <person name="Shani N."/>
            <person name="Wechsler D."/>
            <person name="Junier P."/>
        </authorList>
    </citation>
    <scope>NUCLEOTIDE SEQUENCE</scope>
    <source>
        <strain evidence="1">FAM13073</strain>
    </source>
</reference>
<gene>
    <name evidence="1" type="ORF">GBO79_05375</name>
    <name evidence="2" type="ORF">ITQ97_06860</name>
</gene>
<dbReference type="EMBL" id="JADOFV010000003">
    <property type="protein sequence ID" value="MBF7127526.1"/>
    <property type="molecule type" value="Genomic_DNA"/>
</dbReference>
<reference evidence="2" key="4">
    <citation type="submission" date="2020-11" db="EMBL/GenBank/DDBJ databases">
        <title>Antibiotic susceptibility profiles of Pediococcus pentosaceus from various origins and their implications for the safety assessment of strains with food-technology applications.</title>
        <authorList>
            <person name="Shani N."/>
            <person name="Oberhaensli S."/>
            <person name="Arias E."/>
        </authorList>
    </citation>
    <scope>NUCLEOTIDE SEQUENCE</scope>
    <source>
        <strain evidence="2">FAM 19164</strain>
    </source>
</reference>
<keyword evidence="3" id="KW-1185">Reference proteome</keyword>
<dbReference type="Pfam" id="PF02288">
    <property type="entry name" value="Dehydratase_MU"/>
    <property type="match status" value="1"/>
</dbReference>
<dbReference type="Proteomes" id="UP000472573">
    <property type="component" value="Unassembled WGS sequence"/>
</dbReference>
<dbReference type="PIRSF" id="PIRSF011503">
    <property type="entry name" value="DdrB_PduH"/>
    <property type="match status" value="1"/>
</dbReference>
<evidence type="ECO:0000313" key="3">
    <source>
        <dbReference type="Proteomes" id="UP000472573"/>
    </source>
</evidence>
<sequence length="114" mass="12664">MGMDKPTIVVAIKNDTDDLKELSDFFNGVEEEEIPVSVKKFEFNSATERAYQAALSSHLSVGIGFDDKSVIVHYKNLHEDEPLFVADKSNKVNLRILGANAARLVKGVPFKKLN</sequence>
<dbReference type="InterPro" id="IPR010254">
    <property type="entry name" value="B12-dep_deHydtase_bsu"/>
</dbReference>
<reference evidence="1 3" key="1">
    <citation type="submission" date="2019-10" db="EMBL/GenBank/DDBJ databases">
        <authorList>
            <person name="Irmler S."/>
            <person name="Berthoud H."/>
            <person name="Roetschi A."/>
            <person name="Arias E."/>
            <person name="Shani N."/>
            <person name="Wuethrich D."/>
            <person name="Bruggmann R."/>
        </authorList>
    </citation>
    <scope>NUCLEOTIDE SEQUENCE [LARGE SCALE GENOMIC DNA]</scope>
    <source>
        <strain evidence="1 3">FAM13073</strain>
    </source>
</reference>
<evidence type="ECO:0000313" key="2">
    <source>
        <dbReference type="EMBL" id="MBF7127526.1"/>
    </source>
</evidence>
<evidence type="ECO:0000313" key="4">
    <source>
        <dbReference type="Proteomes" id="UP000743107"/>
    </source>
</evidence>
<dbReference type="EMBL" id="WENB01000003">
    <property type="protein sequence ID" value="KAF0413387.1"/>
    <property type="molecule type" value="Genomic_DNA"/>
</dbReference>
<dbReference type="InterPro" id="IPR003208">
    <property type="entry name" value="Dehydtase/Dehydtase_re"/>
</dbReference>
<dbReference type="Gene3D" id="3.40.50.10150">
    <property type="entry name" value="B12-dependent dehydatase associated subunit"/>
    <property type="match status" value="1"/>
</dbReference>
<dbReference type="InterPro" id="IPR009192">
    <property type="entry name" value="Diol/glycerol_deHydtase_re_ssu"/>
</dbReference>
<reference evidence="3" key="3">
    <citation type="submission" date="2020-03" db="EMBL/GenBank/DDBJ databases">
        <title>SpeciesPrimer: A bioinformatics pipeline dedicated to the design of qPCR primers for the quantification of bacterial species.</title>
        <authorList>
            <person name="Dreier M."/>
            <person name="Berthoud H."/>
            <person name="Shani N."/>
            <person name="Wechsler D."/>
            <person name="Junier P."/>
        </authorList>
    </citation>
    <scope>NUCLEOTIDE SEQUENCE [LARGE SCALE GENOMIC DNA]</scope>
    <source>
        <strain evidence="3">FAM13073</strain>
    </source>
</reference>
<comment type="caution">
    <text evidence="2">The sequence shown here is derived from an EMBL/GenBank/DDBJ whole genome shotgun (WGS) entry which is preliminary data.</text>
</comment>
<dbReference type="Proteomes" id="UP000743107">
    <property type="component" value="Unassembled WGS sequence"/>
</dbReference>
<organism evidence="2 4">
    <name type="scientific">Pediococcus pentosaceus</name>
    <dbReference type="NCBI Taxonomy" id="1255"/>
    <lineage>
        <taxon>Bacteria</taxon>
        <taxon>Bacillati</taxon>
        <taxon>Bacillota</taxon>
        <taxon>Bacilli</taxon>
        <taxon>Lactobacillales</taxon>
        <taxon>Lactobacillaceae</taxon>
        <taxon>Pediococcus</taxon>
    </lineage>
</organism>
<dbReference type="AlphaFoldDB" id="A0A6L5A2F8"/>
<protein>
    <submittedName>
        <fullName evidence="2">Glycerol dehydratase reactivase beta/small subunit family protein</fullName>
    </submittedName>
    <submittedName>
        <fullName evidence="1">Propanediol dehydratase</fullName>
    </submittedName>
</protein>
<proteinExistence type="predicted"/>
<evidence type="ECO:0000313" key="1">
    <source>
        <dbReference type="EMBL" id="KAF0413387.1"/>
    </source>
</evidence>
<name>A0A6L5A2F8_PEDPE</name>
<dbReference type="SUPFAM" id="SSF52968">
    <property type="entry name" value="B12-dependent dehydatase associated subunit"/>
    <property type="match status" value="1"/>
</dbReference>
<dbReference type="RefSeq" id="WP_138428492.1">
    <property type="nucleotide sequence ID" value="NZ_CP039378.1"/>
</dbReference>